<proteinExistence type="predicted"/>
<reference evidence="3" key="1">
    <citation type="submission" date="2016-06" db="UniProtKB">
        <authorList>
            <consortium name="WormBaseParasite"/>
        </authorList>
    </citation>
    <scope>IDENTIFICATION</scope>
</reference>
<organism evidence="3">
    <name type="scientific">Schistocephalus solidus</name>
    <name type="common">Tapeworm</name>
    <dbReference type="NCBI Taxonomy" id="70667"/>
    <lineage>
        <taxon>Eukaryota</taxon>
        <taxon>Metazoa</taxon>
        <taxon>Spiralia</taxon>
        <taxon>Lophotrochozoa</taxon>
        <taxon>Platyhelminthes</taxon>
        <taxon>Cestoda</taxon>
        <taxon>Eucestoda</taxon>
        <taxon>Diphyllobothriidea</taxon>
        <taxon>Diphyllobothriidae</taxon>
        <taxon>Schistocephalus</taxon>
    </lineage>
</organism>
<dbReference type="WBParaSite" id="SSLN_0000175901-mRNA-1">
    <property type="protein sequence ID" value="SSLN_0000175901-mRNA-1"/>
    <property type="gene ID" value="SSLN_0000175901"/>
</dbReference>
<keyword evidence="2" id="KW-1185">Reference proteome</keyword>
<sequence>MRSHLYITFENLTKVFDTVTREGLGKLMQKLGFPERFTHMVRQLHDGILMRITDNAVISEALRMANGVKQVCFLAPNLVSLLTPTVTIAPDLHCLPDEWPTP</sequence>
<gene>
    <name evidence="1" type="ORF">SSLN_LOCUS1696</name>
</gene>
<protein>
    <submittedName>
        <fullName evidence="3">Reverse transcriptase domain-containing protein</fullName>
    </submittedName>
</protein>
<accession>A0A183SBU8</accession>
<dbReference type="EMBL" id="UYSU01005581">
    <property type="protein sequence ID" value="VDL88081.1"/>
    <property type="molecule type" value="Genomic_DNA"/>
</dbReference>
<reference evidence="1 2" key="2">
    <citation type="submission" date="2018-11" db="EMBL/GenBank/DDBJ databases">
        <authorList>
            <consortium name="Pathogen Informatics"/>
        </authorList>
    </citation>
    <scope>NUCLEOTIDE SEQUENCE [LARGE SCALE GENOMIC DNA]</scope>
    <source>
        <strain evidence="1 2">NST_G2</strain>
    </source>
</reference>
<dbReference type="AlphaFoldDB" id="A0A183SBU8"/>
<evidence type="ECO:0000313" key="3">
    <source>
        <dbReference type="WBParaSite" id="SSLN_0000175901-mRNA-1"/>
    </source>
</evidence>
<dbReference type="Proteomes" id="UP000275846">
    <property type="component" value="Unassembled WGS sequence"/>
</dbReference>
<evidence type="ECO:0000313" key="2">
    <source>
        <dbReference type="Proteomes" id="UP000275846"/>
    </source>
</evidence>
<evidence type="ECO:0000313" key="1">
    <source>
        <dbReference type="EMBL" id="VDL88081.1"/>
    </source>
</evidence>
<dbReference type="OrthoDB" id="10070415at2759"/>
<name>A0A183SBU8_SCHSO</name>